<sequence length="220" mass="23470">MSYDLGLRLLAANQARRPDTFTLLGDTWDLLPGVFSPVYDASTRFFTTHLPYPPGGTMLEIGCGAGVTAVTAARICAQVTATDISAAAVANTRRNAERHGVADRVDARLGDLFDAVPDDARHDLVFWNSPFIESPADHAPGSDLDLAIFDPGYAAHRRFLERARGFTAPGGRVLLGFGSLGNRARLDGLAAEAGLTATGFATSAPDRDVTYQLLELTPRP</sequence>
<keyword evidence="2" id="KW-0808">Transferase</keyword>
<dbReference type="InterPro" id="IPR029063">
    <property type="entry name" value="SAM-dependent_MTases_sf"/>
</dbReference>
<evidence type="ECO:0000256" key="1">
    <source>
        <dbReference type="ARBA" id="ARBA00022603"/>
    </source>
</evidence>
<evidence type="ECO:0000256" key="2">
    <source>
        <dbReference type="ARBA" id="ARBA00022679"/>
    </source>
</evidence>
<evidence type="ECO:0000259" key="3">
    <source>
        <dbReference type="Pfam" id="PF05175"/>
    </source>
</evidence>
<dbReference type="GO" id="GO:0032259">
    <property type="term" value="P:methylation"/>
    <property type="evidence" value="ECO:0007669"/>
    <property type="project" value="UniProtKB-KW"/>
</dbReference>
<dbReference type="EMBL" id="JAMTCO010000019">
    <property type="protein sequence ID" value="MCP2273886.1"/>
    <property type="molecule type" value="Genomic_DNA"/>
</dbReference>
<dbReference type="Proteomes" id="UP001205185">
    <property type="component" value="Unassembled WGS sequence"/>
</dbReference>
<dbReference type="GO" id="GO:0008168">
    <property type="term" value="F:methyltransferase activity"/>
    <property type="evidence" value="ECO:0007669"/>
    <property type="project" value="UniProtKB-KW"/>
</dbReference>
<feature type="domain" description="Methyltransferase small" evidence="3">
    <location>
        <begin position="31"/>
        <end position="134"/>
    </location>
</feature>
<keyword evidence="1 4" id="KW-0489">Methyltransferase</keyword>
<evidence type="ECO:0000313" key="4">
    <source>
        <dbReference type="EMBL" id="MCP2273886.1"/>
    </source>
</evidence>
<keyword evidence="5" id="KW-1185">Reference proteome</keyword>
<dbReference type="InterPro" id="IPR046977">
    <property type="entry name" value="RsmC/RlmG"/>
</dbReference>
<accession>A0ABT1IP18</accession>
<dbReference type="PANTHER" id="PTHR47816">
    <property type="entry name" value="RIBOSOMAL RNA SMALL SUBUNIT METHYLTRANSFERASE C"/>
    <property type="match status" value="1"/>
</dbReference>
<name>A0ABT1IP18_9PSEU</name>
<dbReference type="PANTHER" id="PTHR47816:SF4">
    <property type="entry name" value="RIBOSOMAL RNA SMALL SUBUNIT METHYLTRANSFERASE C"/>
    <property type="match status" value="1"/>
</dbReference>
<reference evidence="4 5" key="1">
    <citation type="submission" date="2022-06" db="EMBL/GenBank/DDBJ databases">
        <title>Genomic Encyclopedia of Archaeal and Bacterial Type Strains, Phase II (KMG-II): from individual species to whole genera.</title>
        <authorList>
            <person name="Goeker M."/>
        </authorList>
    </citation>
    <scope>NUCLEOTIDE SEQUENCE [LARGE SCALE GENOMIC DNA]</scope>
    <source>
        <strain evidence="4 5">DSM 44255</strain>
    </source>
</reference>
<dbReference type="SUPFAM" id="SSF53335">
    <property type="entry name" value="S-adenosyl-L-methionine-dependent methyltransferases"/>
    <property type="match status" value="1"/>
</dbReference>
<evidence type="ECO:0000313" key="5">
    <source>
        <dbReference type="Proteomes" id="UP001205185"/>
    </source>
</evidence>
<dbReference type="Gene3D" id="3.40.50.150">
    <property type="entry name" value="Vaccinia Virus protein VP39"/>
    <property type="match status" value="1"/>
</dbReference>
<dbReference type="RefSeq" id="WP_253891074.1">
    <property type="nucleotide sequence ID" value="NZ_BAAAVB010000010.1"/>
</dbReference>
<comment type="caution">
    <text evidence="4">The sequence shown here is derived from an EMBL/GenBank/DDBJ whole genome shotgun (WGS) entry which is preliminary data.</text>
</comment>
<dbReference type="InterPro" id="IPR007848">
    <property type="entry name" value="Small_mtfrase_dom"/>
</dbReference>
<organism evidence="4 5">
    <name type="scientific">Actinokineospora diospyrosa</name>
    <dbReference type="NCBI Taxonomy" id="103728"/>
    <lineage>
        <taxon>Bacteria</taxon>
        <taxon>Bacillati</taxon>
        <taxon>Actinomycetota</taxon>
        <taxon>Actinomycetes</taxon>
        <taxon>Pseudonocardiales</taxon>
        <taxon>Pseudonocardiaceae</taxon>
        <taxon>Actinokineospora</taxon>
    </lineage>
</organism>
<dbReference type="Pfam" id="PF05175">
    <property type="entry name" value="MTS"/>
    <property type="match status" value="1"/>
</dbReference>
<gene>
    <name evidence="4" type="ORF">LV75_006418</name>
</gene>
<protein>
    <submittedName>
        <fullName evidence="4">Methyltransferase small domain-containing protein</fullName>
    </submittedName>
</protein>
<dbReference type="CDD" id="cd02440">
    <property type="entry name" value="AdoMet_MTases"/>
    <property type="match status" value="1"/>
</dbReference>
<proteinExistence type="predicted"/>